<evidence type="ECO:0000259" key="11">
    <source>
        <dbReference type="PROSITE" id="PS50106"/>
    </source>
</evidence>
<dbReference type="PANTHER" id="PTHR23175:SF16">
    <property type="entry name" value="RHO GTPASE-ACTIVATING PROTEIN 21"/>
    <property type="match status" value="1"/>
</dbReference>
<dbReference type="InterPro" id="IPR041489">
    <property type="entry name" value="PDZ_6"/>
</dbReference>
<keyword evidence="13" id="KW-1185">Reference proteome</keyword>
<sequence length="149" mass="15854">MMKMTGEDVQRLLLLARPSGPMVGRGGGARACPRRGGGGGGRGGAVLLARAEDSAPPAHLPGFGFTLRHFIVYPPESAVSSRLQEEDRGRRGRPRNRLEPMDTIFVKQVKEGGPAHGAGLCTGDRIVKVNGESIIGKTYSQVIALIQNR</sequence>
<name>A0A9D3RSN4_ANGAN</name>
<keyword evidence="9" id="KW-0968">Cytoplasmic vesicle</keyword>
<evidence type="ECO:0000256" key="2">
    <source>
        <dbReference type="ARBA" id="ARBA00004170"/>
    </source>
</evidence>
<evidence type="ECO:0000256" key="9">
    <source>
        <dbReference type="ARBA" id="ARBA00023329"/>
    </source>
</evidence>
<gene>
    <name evidence="12" type="ORF">ANANG_G00167880</name>
</gene>
<keyword evidence="6" id="KW-0965">Cell junction</keyword>
<dbReference type="PROSITE" id="PS50106">
    <property type="entry name" value="PDZ"/>
    <property type="match status" value="1"/>
</dbReference>
<dbReference type="GO" id="GO:0030659">
    <property type="term" value="C:cytoplasmic vesicle membrane"/>
    <property type="evidence" value="ECO:0007669"/>
    <property type="project" value="UniProtKB-SubCell"/>
</dbReference>
<feature type="region of interest" description="Disordered" evidence="10">
    <location>
        <begin position="78"/>
        <end position="97"/>
    </location>
</feature>
<dbReference type="SMART" id="SM00228">
    <property type="entry name" value="PDZ"/>
    <property type="match status" value="1"/>
</dbReference>
<dbReference type="InterPro" id="IPR001478">
    <property type="entry name" value="PDZ"/>
</dbReference>
<dbReference type="EMBL" id="JAFIRN010000009">
    <property type="protein sequence ID" value="KAG5841558.1"/>
    <property type="molecule type" value="Genomic_DNA"/>
</dbReference>
<evidence type="ECO:0000256" key="10">
    <source>
        <dbReference type="SAM" id="MobiDB-lite"/>
    </source>
</evidence>
<dbReference type="InterPro" id="IPR036034">
    <property type="entry name" value="PDZ_sf"/>
</dbReference>
<evidence type="ECO:0000256" key="6">
    <source>
        <dbReference type="ARBA" id="ARBA00022949"/>
    </source>
</evidence>
<organism evidence="12 13">
    <name type="scientific">Anguilla anguilla</name>
    <name type="common">European freshwater eel</name>
    <name type="synonym">Muraena anguilla</name>
    <dbReference type="NCBI Taxonomy" id="7936"/>
    <lineage>
        <taxon>Eukaryota</taxon>
        <taxon>Metazoa</taxon>
        <taxon>Chordata</taxon>
        <taxon>Craniata</taxon>
        <taxon>Vertebrata</taxon>
        <taxon>Euteleostomi</taxon>
        <taxon>Actinopterygii</taxon>
        <taxon>Neopterygii</taxon>
        <taxon>Teleostei</taxon>
        <taxon>Anguilliformes</taxon>
        <taxon>Anguillidae</taxon>
        <taxon>Anguilla</taxon>
    </lineage>
</organism>
<evidence type="ECO:0000256" key="3">
    <source>
        <dbReference type="ARBA" id="ARBA00004245"/>
    </source>
</evidence>
<dbReference type="SUPFAM" id="SSF50156">
    <property type="entry name" value="PDZ domain-like"/>
    <property type="match status" value="1"/>
</dbReference>
<feature type="domain" description="PDZ" evidence="11">
    <location>
        <begin position="80"/>
        <end position="149"/>
    </location>
</feature>
<dbReference type="Pfam" id="PF17820">
    <property type="entry name" value="PDZ_6"/>
    <property type="match status" value="1"/>
</dbReference>
<reference evidence="12" key="1">
    <citation type="submission" date="2021-01" db="EMBL/GenBank/DDBJ databases">
        <title>A chromosome-scale assembly of European eel, Anguilla anguilla.</title>
        <authorList>
            <person name="Henkel C."/>
            <person name="Jong-Raadsen S.A."/>
            <person name="Dufour S."/>
            <person name="Weltzien F.-A."/>
            <person name="Palstra A.P."/>
            <person name="Pelster B."/>
            <person name="Spaink H.P."/>
            <person name="Van Den Thillart G.E."/>
            <person name="Jansen H."/>
            <person name="Zahm M."/>
            <person name="Klopp C."/>
            <person name="Cedric C."/>
            <person name="Louis A."/>
            <person name="Berthelot C."/>
            <person name="Parey E."/>
            <person name="Roest Crollius H."/>
            <person name="Montfort J."/>
            <person name="Robinson-Rechavi M."/>
            <person name="Bucao C."/>
            <person name="Bouchez O."/>
            <person name="Gislard M."/>
            <person name="Lluch J."/>
            <person name="Milhes M."/>
            <person name="Lampietro C."/>
            <person name="Lopez Roques C."/>
            <person name="Donnadieu C."/>
            <person name="Braasch I."/>
            <person name="Desvignes T."/>
            <person name="Postlethwait J."/>
            <person name="Bobe J."/>
            <person name="Guiguen Y."/>
            <person name="Dirks R."/>
        </authorList>
    </citation>
    <scope>NUCLEOTIDE SEQUENCE</scope>
    <source>
        <strain evidence="12">Tag_6206</strain>
        <tissue evidence="12">Liver</tissue>
    </source>
</reference>
<evidence type="ECO:0000256" key="5">
    <source>
        <dbReference type="ARBA" id="ARBA00022490"/>
    </source>
</evidence>
<evidence type="ECO:0000256" key="4">
    <source>
        <dbReference type="ARBA" id="ARBA00004282"/>
    </source>
</evidence>
<dbReference type="Gene3D" id="2.30.42.10">
    <property type="match status" value="1"/>
</dbReference>
<keyword evidence="5" id="KW-0963">Cytoplasm</keyword>
<evidence type="ECO:0000313" key="13">
    <source>
        <dbReference type="Proteomes" id="UP001044222"/>
    </source>
</evidence>
<dbReference type="GO" id="GO:0070161">
    <property type="term" value="C:anchoring junction"/>
    <property type="evidence" value="ECO:0007669"/>
    <property type="project" value="UniProtKB-SubCell"/>
</dbReference>
<comment type="caution">
    <text evidence="12">The sequence shown here is derived from an EMBL/GenBank/DDBJ whole genome shotgun (WGS) entry which is preliminary data.</text>
</comment>
<keyword evidence="8" id="KW-0206">Cytoskeleton</keyword>
<dbReference type="AlphaFoldDB" id="A0A9D3RSN4"/>
<keyword evidence="7" id="KW-0472">Membrane</keyword>
<evidence type="ECO:0000256" key="1">
    <source>
        <dbReference type="ARBA" id="ARBA00004156"/>
    </source>
</evidence>
<dbReference type="GO" id="GO:0005856">
    <property type="term" value="C:cytoskeleton"/>
    <property type="evidence" value="ECO:0007669"/>
    <property type="project" value="UniProtKB-SubCell"/>
</dbReference>
<feature type="region of interest" description="Disordered" evidence="10">
    <location>
        <begin position="23"/>
        <end position="42"/>
    </location>
</feature>
<comment type="subcellular location">
    <subcellularLocation>
        <location evidence="4">Cell junction</location>
    </subcellularLocation>
    <subcellularLocation>
        <location evidence="3">Cytoplasm</location>
        <location evidence="3">Cytoskeleton</location>
    </subcellularLocation>
    <subcellularLocation>
        <location evidence="1">Cytoplasmic vesicle membrane</location>
    </subcellularLocation>
    <subcellularLocation>
        <location evidence="2">Membrane</location>
        <topology evidence="2">Peripheral membrane protein</topology>
    </subcellularLocation>
</comment>
<proteinExistence type="predicted"/>
<evidence type="ECO:0000256" key="7">
    <source>
        <dbReference type="ARBA" id="ARBA00023136"/>
    </source>
</evidence>
<dbReference type="PANTHER" id="PTHR23175">
    <property type="entry name" value="PDZ DOMAIN-CONTAINING PROTEIN"/>
    <property type="match status" value="1"/>
</dbReference>
<evidence type="ECO:0000313" key="12">
    <source>
        <dbReference type="EMBL" id="KAG5841558.1"/>
    </source>
</evidence>
<evidence type="ECO:0000256" key="8">
    <source>
        <dbReference type="ARBA" id="ARBA00023212"/>
    </source>
</evidence>
<protein>
    <recommendedName>
        <fullName evidence="11">PDZ domain-containing protein</fullName>
    </recommendedName>
</protein>
<accession>A0A9D3RSN4</accession>
<dbReference type="Proteomes" id="UP001044222">
    <property type="component" value="Chromosome 9"/>
</dbReference>